<dbReference type="Proteomes" id="UP000306985">
    <property type="component" value="Unassembled WGS sequence"/>
</dbReference>
<organism evidence="2 3">
    <name type="scientific">Nakamurella flava</name>
    <dbReference type="NCBI Taxonomy" id="2576308"/>
    <lineage>
        <taxon>Bacteria</taxon>
        <taxon>Bacillati</taxon>
        <taxon>Actinomycetota</taxon>
        <taxon>Actinomycetes</taxon>
        <taxon>Nakamurellales</taxon>
        <taxon>Nakamurellaceae</taxon>
        <taxon>Nakamurella</taxon>
    </lineage>
</organism>
<keyword evidence="3" id="KW-1185">Reference proteome</keyword>
<dbReference type="OrthoDB" id="4524286at2"/>
<reference evidence="2 3" key="1">
    <citation type="submission" date="2019-05" db="EMBL/GenBank/DDBJ databases">
        <title>Nakamurella sp. N5BH11, whole genome shotgun sequence.</title>
        <authorList>
            <person name="Tuo L."/>
        </authorList>
    </citation>
    <scope>NUCLEOTIDE SEQUENCE [LARGE SCALE GENOMIC DNA]</scope>
    <source>
        <strain evidence="2 3">N5BH11</strain>
    </source>
</reference>
<dbReference type="RefSeq" id="WP_137451402.1">
    <property type="nucleotide sequence ID" value="NZ_SZZH01000006.1"/>
</dbReference>
<sequence length="181" mass="19902">MQGDASEHGDELLTDRTSAPAAYVGLTRGQKSNTLHIVARTVDDAREQWVTAAGRGRPDLCLANAQAVAAGEAADYATQEQEPTVSVVDDRAAKKPRSRPEQENQPRPGEPGGRQLTPAERLARVRTQSATRFAGRAGRRTTPVDRRERETVADTTHEEDTIDLVDDDNPRQQYRGHGPRR</sequence>
<proteinExistence type="predicted"/>
<feature type="region of interest" description="Disordered" evidence="1">
    <location>
        <begin position="71"/>
        <end position="181"/>
    </location>
</feature>
<dbReference type="EMBL" id="SZZH01000006">
    <property type="protein sequence ID" value="TKV57016.1"/>
    <property type="molecule type" value="Genomic_DNA"/>
</dbReference>
<protein>
    <submittedName>
        <fullName evidence="2">Uncharacterized protein</fullName>
    </submittedName>
</protein>
<accession>A0A4U6QAV5</accession>
<feature type="compositionally biased region" description="Basic and acidic residues" evidence="1">
    <location>
        <begin position="142"/>
        <end position="159"/>
    </location>
</feature>
<evidence type="ECO:0000313" key="3">
    <source>
        <dbReference type="Proteomes" id="UP000306985"/>
    </source>
</evidence>
<feature type="compositionally biased region" description="Basic and acidic residues" evidence="1">
    <location>
        <begin position="88"/>
        <end position="104"/>
    </location>
</feature>
<comment type="caution">
    <text evidence="2">The sequence shown here is derived from an EMBL/GenBank/DDBJ whole genome shotgun (WGS) entry which is preliminary data.</text>
</comment>
<evidence type="ECO:0000313" key="2">
    <source>
        <dbReference type="EMBL" id="TKV57016.1"/>
    </source>
</evidence>
<gene>
    <name evidence="2" type="ORF">FDO65_19580</name>
</gene>
<name>A0A4U6QAV5_9ACTN</name>
<dbReference type="AlphaFoldDB" id="A0A4U6QAV5"/>
<evidence type="ECO:0000256" key="1">
    <source>
        <dbReference type="SAM" id="MobiDB-lite"/>
    </source>
</evidence>